<keyword evidence="1" id="KW-0472">Membrane</keyword>
<accession>A0A9Q3W5T6</accession>
<dbReference type="KEGG" id="axe:P40_14530"/>
<reference evidence="2" key="1">
    <citation type="submission" date="2022-01" db="EMBL/GenBank/DDBJ databases">
        <authorList>
            <person name="Karlyshev A.V."/>
            <person name="Jaspars M."/>
        </authorList>
    </citation>
    <scope>NUCLEOTIDE SEQUENCE</scope>
    <source>
        <strain evidence="2">AGSA3-2</strain>
    </source>
</reference>
<dbReference type="InterPro" id="IPR021329">
    <property type="entry name" value="DUF2938"/>
</dbReference>
<dbReference type="EMBL" id="JAJVKT010000015">
    <property type="protein sequence ID" value="MCE7509544.1"/>
    <property type="molecule type" value="Genomic_DNA"/>
</dbReference>
<dbReference type="AlphaFoldDB" id="A0A9Q3W5T6"/>
<dbReference type="Proteomes" id="UP001107961">
    <property type="component" value="Unassembled WGS sequence"/>
</dbReference>
<evidence type="ECO:0000313" key="3">
    <source>
        <dbReference type="Proteomes" id="UP001107961"/>
    </source>
</evidence>
<dbReference type="Pfam" id="PF11158">
    <property type="entry name" value="DUF2938"/>
    <property type="match status" value="1"/>
</dbReference>
<feature type="transmembrane region" description="Helical" evidence="1">
    <location>
        <begin position="7"/>
        <end position="28"/>
    </location>
</feature>
<keyword evidence="1" id="KW-1133">Transmembrane helix</keyword>
<sequence>MTEIFEFAVRTLLIGIGATAIADGYALAARRLLGIPAPNWGLVGRWVGHLPRGRWIHDSIAKAPAITGETALGWLTHYLIGVGFAGLLLALAGLSWAREPSLWPALLFGVLTVAAPLLILQPGMGAGVAASKTPNPNQARLRSLINHTVFGIGLFLAAWLGALILSSP</sequence>
<comment type="caution">
    <text evidence="2">The sequence shown here is derived from an EMBL/GenBank/DDBJ whole genome shotgun (WGS) entry which is preliminary data.</text>
</comment>
<evidence type="ECO:0000256" key="1">
    <source>
        <dbReference type="SAM" id="Phobius"/>
    </source>
</evidence>
<feature type="transmembrane region" description="Helical" evidence="1">
    <location>
        <begin position="144"/>
        <end position="165"/>
    </location>
</feature>
<feature type="transmembrane region" description="Helical" evidence="1">
    <location>
        <begin position="78"/>
        <end position="97"/>
    </location>
</feature>
<proteinExistence type="predicted"/>
<name>A0A9Q3W5T6_9GAMM</name>
<feature type="transmembrane region" description="Helical" evidence="1">
    <location>
        <begin position="104"/>
        <end position="124"/>
    </location>
</feature>
<evidence type="ECO:0000313" key="2">
    <source>
        <dbReference type="EMBL" id="MCE7509544.1"/>
    </source>
</evidence>
<keyword evidence="3" id="KW-1185">Reference proteome</keyword>
<dbReference type="RefSeq" id="WP_080531263.1">
    <property type="nucleotide sequence ID" value="NZ_CP012331.1"/>
</dbReference>
<organism evidence="2 3">
    <name type="scientific">Alloalcanivorax xenomutans</name>
    <dbReference type="NCBI Taxonomy" id="1094342"/>
    <lineage>
        <taxon>Bacteria</taxon>
        <taxon>Pseudomonadati</taxon>
        <taxon>Pseudomonadota</taxon>
        <taxon>Gammaproteobacteria</taxon>
        <taxon>Oceanospirillales</taxon>
        <taxon>Alcanivoracaceae</taxon>
        <taxon>Alloalcanivorax</taxon>
    </lineage>
</organism>
<protein>
    <submittedName>
        <fullName evidence="2">DUF2938 domain-containing protein</fullName>
    </submittedName>
</protein>
<gene>
    <name evidence="2" type="ORF">LZG35_12915</name>
</gene>
<keyword evidence="1" id="KW-0812">Transmembrane</keyword>